<evidence type="ECO:0000256" key="2">
    <source>
        <dbReference type="ARBA" id="ARBA00022771"/>
    </source>
</evidence>
<proteinExistence type="predicted"/>
<reference evidence="6" key="1">
    <citation type="submission" date="2025-08" db="UniProtKB">
        <authorList>
            <consortium name="RefSeq"/>
        </authorList>
    </citation>
    <scope>IDENTIFICATION</scope>
    <source>
        <tissue evidence="6">Muscle</tissue>
    </source>
</reference>
<evidence type="ECO:0000256" key="1">
    <source>
        <dbReference type="ARBA" id="ARBA00022723"/>
    </source>
</evidence>
<feature type="domain" description="CHHC U11-48K-type" evidence="4">
    <location>
        <begin position="43"/>
        <end position="70"/>
    </location>
</feature>
<gene>
    <name evidence="6" type="primary">LOC106476122</name>
</gene>
<organism evidence="5 6">
    <name type="scientific">Limulus polyphemus</name>
    <name type="common">Atlantic horseshoe crab</name>
    <dbReference type="NCBI Taxonomy" id="6850"/>
    <lineage>
        <taxon>Eukaryota</taxon>
        <taxon>Metazoa</taxon>
        <taxon>Ecdysozoa</taxon>
        <taxon>Arthropoda</taxon>
        <taxon>Chelicerata</taxon>
        <taxon>Merostomata</taxon>
        <taxon>Xiphosura</taxon>
        <taxon>Limulidae</taxon>
        <taxon>Limulus</taxon>
    </lineage>
</organism>
<dbReference type="SUPFAM" id="SSF57667">
    <property type="entry name" value="beta-beta-alpha zinc fingers"/>
    <property type="match status" value="1"/>
</dbReference>
<evidence type="ECO:0000313" key="5">
    <source>
        <dbReference type="Proteomes" id="UP000694941"/>
    </source>
</evidence>
<feature type="domain" description="CHHC U11-48K-type" evidence="4">
    <location>
        <begin position="11"/>
        <end position="38"/>
    </location>
</feature>
<dbReference type="PANTHER" id="PTHR21402">
    <property type="entry name" value="GAMETOCYTE SPECIFIC FACTOR 1-RELATED"/>
    <property type="match status" value="1"/>
</dbReference>
<dbReference type="InterPro" id="IPR022776">
    <property type="entry name" value="TRM13/UPF0224_CHHC_Znf_dom"/>
</dbReference>
<dbReference type="RefSeq" id="XP_013792246.2">
    <property type="nucleotide sequence ID" value="XM_013936792.2"/>
</dbReference>
<protein>
    <submittedName>
        <fullName evidence="6">Gametocyte-specific factor 1-like</fullName>
    </submittedName>
</protein>
<keyword evidence="2" id="KW-0863">Zinc-finger</keyword>
<dbReference type="Pfam" id="PF05253">
    <property type="entry name" value="zf-U11-48K"/>
    <property type="match status" value="2"/>
</dbReference>
<dbReference type="InterPro" id="IPR036236">
    <property type="entry name" value="Znf_C2H2_sf"/>
</dbReference>
<dbReference type="PROSITE" id="PS51800">
    <property type="entry name" value="ZF_CHHC_U11_48K"/>
    <property type="match status" value="2"/>
</dbReference>
<dbReference type="GeneID" id="106476122"/>
<sequence>MATFQTRDDPMVNCPYNKAHRVSRSRIQSHILKCRKTHQDRQLETCPFNAQHRIEKELKHDHIMNCPDRAAVDREIAMSANGKFFPCSL</sequence>
<evidence type="ECO:0000259" key="4">
    <source>
        <dbReference type="PROSITE" id="PS51800"/>
    </source>
</evidence>
<dbReference type="Proteomes" id="UP000694941">
    <property type="component" value="Unplaced"/>
</dbReference>
<keyword evidence="5" id="KW-1185">Reference proteome</keyword>
<keyword evidence="3" id="KW-0862">Zinc</keyword>
<accession>A0ABM1C0S7</accession>
<dbReference type="PANTHER" id="PTHR21402:SF5">
    <property type="entry name" value="GAMETOCYTE SPECIFIC FACTOR 1"/>
    <property type="match status" value="1"/>
</dbReference>
<evidence type="ECO:0000313" key="6">
    <source>
        <dbReference type="RefSeq" id="XP_013792246.2"/>
    </source>
</evidence>
<dbReference type="InterPro" id="IPR051591">
    <property type="entry name" value="UPF0224_FAM112_RNA_Proc"/>
</dbReference>
<keyword evidence="1" id="KW-0479">Metal-binding</keyword>
<name>A0ABM1C0S7_LIMPO</name>
<evidence type="ECO:0000256" key="3">
    <source>
        <dbReference type="ARBA" id="ARBA00022833"/>
    </source>
</evidence>